<accession>A0A927Q277</accession>
<comment type="caution">
    <text evidence="1">The sequence shown here is derived from an EMBL/GenBank/DDBJ whole genome shotgun (WGS) entry which is preliminary data.</text>
</comment>
<dbReference type="AlphaFoldDB" id="A0A927Q277"/>
<reference evidence="1" key="1">
    <citation type="submission" date="2020-09" db="EMBL/GenBank/DDBJ databases">
        <title>Nocardioides sp. strain MJB4 16S ribosomal RNA gene Genome sequencing and assembly.</title>
        <authorList>
            <person name="Kim I."/>
        </authorList>
    </citation>
    <scope>NUCLEOTIDE SEQUENCE</scope>
    <source>
        <strain evidence="1">MJB4</strain>
    </source>
</reference>
<evidence type="ECO:0000313" key="1">
    <source>
        <dbReference type="EMBL" id="MBD8869416.1"/>
    </source>
</evidence>
<dbReference type="Proteomes" id="UP000616839">
    <property type="component" value="Unassembled WGS sequence"/>
</dbReference>
<keyword evidence="2" id="KW-1185">Reference proteome</keyword>
<proteinExistence type="predicted"/>
<evidence type="ECO:0008006" key="3">
    <source>
        <dbReference type="Google" id="ProtNLM"/>
    </source>
</evidence>
<evidence type="ECO:0000313" key="2">
    <source>
        <dbReference type="Proteomes" id="UP000616839"/>
    </source>
</evidence>
<organism evidence="1 2">
    <name type="scientific">Nocardioides donggukensis</name>
    <dbReference type="NCBI Taxonomy" id="2774019"/>
    <lineage>
        <taxon>Bacteria</taxon>
        <taxon>Bacillati</taxon>
        <taxon>Actinomycetota</taxon>
        <taxon>Actinomycetes</taxon>
        <taxon>Propionibacteriales</taxon>
        <taxon>Nocardioidaceae</taxon>
        <taxon>Nocardioides</taxon>
    </lineage>
</organism>
<dbReference type="EMBL" id="JACYXZ010000002">
    <property type="protein sequence ID" value="MBD8869416.1"/>
    <property type="molecule type" value="Genomic_DNA"/>
</dbReference>
<protein>
    <recommendedName>
        <fullName evidence="3">Acetone carboxylase</fullName>
    </recommendedName>
</protein>
<dbReference type="RefSeq" id="WP_192142089.1">
    <property type="nucleotide sequence ID" value="NZ_JACYXZ010000002.1"/>
</dbReference>
<sequence>MSDQPDASVPDEPTCSAKGCREPAVWALLWNNPKLHTPDRRKTWLACEEHRASLGDFLGARGFLRSVEPVDSL</sequence>
<gene>
    <name evidence="1" type="ORF">IE331_07255</name>
</gene>
<name>A0A927Q277_9ACTN</name>